<gene>
    <name evidence="7" type="primary">psbU</name>
    <name evidence="8" type="ORF">Dacsa_0184</name>
</gene>
<evidence type="ECO:0000256" key="6">
    <source>
        <dbReference type="ARBA" id="ARBA00023276"/>
    </source>
</evidence>
<comment type="similarity">
    <text evidence="2 7">Belongs to the PsbU family.</text>
</comment>
<dbReference type="GO" id="GO:0019898">
    <property type="term" value="C:extrinsic component of membrane"/>
    <property type="evidence" value="ECO:0007669"/>
    <property type="project" value="InterPro"/>
</dbReference>
<evidence type="ECO:0000256" key="2">
    <source>
        <dbReference type="ARBA" id="ARBA00010827"/>
    </source>
</evidence>
<dbReference type="NCBIfam" id="NF002708">
    <property type="entry name" value="PRK02515.1"/>
    <property type="match status" value="1"/>
</dbReference>
<dbReference type="GO" id="GO:0015979">
    <property type="term" value="P:photosynthesis"/>
    <property type="evidence" value="ECO:0007669"/>
    <property type="project" value="UniProtKB-UniRule"/>
</dbReference>
<keyword evidence="3 7" id="KW-0249">Electron transport</keyword>
<dbReference type="GO" id="GO:0009654">
    <property type="term" value="C:photosystem II oxygen evolving complex"/>
    <property type="evidence" value="ECO:0007669"/>
    <property type="project" value="InterPro"/>
</dbReference>
<reference evidence="8" key="1">
    <citation type="submission" date="2012-04" db="EMBL/GenBank/DDBJ databases">
        <title>Finished genome of Dactylococcopsis salina PCC 8305.</title>
        <authorList>
            <consortium name="US DOE Joint Genome Institute"/>
            <person name="Gugger M."/>
            <person name="Coursin T."/>
            <person name="Rippka R."/>
            <person name="Tandeau De Marsac N."/>
            <person name="Huntemann M."/>
            <person name="Wei C.-L."/>
            <person name="Han J."/>
            <person name="Detter J.C."/>
            <person name="Han C."/>
            <person name="Tapia R."/>
            <person name="Daligault H."/>
            <person name="Chen A."/>
            <person name="Krypides N."/>
            <person name="Mavromatis K."/>
            <person name="Markowitz V."/>
            <person name="Szeto E."/>
            <person name="Ivanova N."/>
            <person name="Ovchinnikova G."/>
            <person name="Pagani I."/>
            <person name="Pati A."/>
            <person name="Goodwin L."/>
            <person name="Peters L."/>
            <person name="Pitluck S."/>
            <person name="Woyke T."/>
            <person name="Kerfeld C."/>
        </authorList>
    </citation>
    <scope>NUCLEOTIDE SEQUENCE [LARGE SCALE GENOMIC DNA]</scope>
    <source>
        <strain evidence="8">PCC 8305</strain>
    </source>
</reference>
<name>K9YSA1_DACS8</name>
<evidence type="ECO:0000256" key="5">
    <source>
        <dbReference type="ARBA" id="ARBA00023136"/>
    </source>
</evidence>
<evidence type="ECO:0000256" key="7">
    <source>
        <dbReference type="HAMAP-Rule" id="MF_00589"/>
    </source>
</evidence>
<dbReference type="RefSeq" id="WP_015228011.1">
    <property type="nucleotide sequence ID" value="NC_019780.1"/>
</dbReference>
<dbReference type="EMBL" id="CP003944">
    <property type="protein sequence ID" value="AFZ48998.1"/>
    <property type="molecule type" value="Genomic_DNA"/>
</dbReference>
<keyword evidence="6 7" id="KW-0604">Photosystem II</keyword>
<evidence type="ECO:0000256" key="1">
    <source>
        <dbReference type="ARBA" id="ARBA00004170"/>
    </source>
</evidence>
<protein>
    <recommendedName>
        <fullName evidence="7">Photosystem II extrinsic protein U</fullName>
        <shortName evidence="7">PSII-U</shortName>
        <shortName evidence="7">PsbU</shortName>
    </recommendedName>
    <alternativeName>
        <fullName evidence="7">Photosystem II 12 kDa extrinsic protein</fullName>
        <shortName evidence="7">PS II complex 12 kDa extrinsic protein</shortName>
    </alternativeName>
</protein>
<accession>K9YSA1</accession>
<keyword evidence="4 7" id="KW-0793">Thylakoid</keyword>
<dbReference type="Pfam" id="PF06514">
    <property type="entry name" value="PsbU"/>
    <property type="match status" value="1"/>
</dbReference>
<keyword evidence="7" id="KW-0602">Photosynthesis</keyword>
<dbReference type="HOGENOM" id="CLU_141240_1_0_3"/>
<organism evidence="8 9">
    <name type="scientific">Dactylococcopsis salina (strain PCC 8305)</name>
    <name type="common">Myxobactron salinum</name>
    <dbReference type="NCBI Taxonomy" id="13035"/>
    <lineage>
        <taxon>Bacteria</taxon>
        <taxon>Bacillati</taxon>
        <taxon>Cyanobacteriota</taxon>
        <taxon>Cyanophyceae</taxon>
        <taxon>Nodosilineales</taxon>
        <taxon>Cymatolegaceae</taxon>
        <taxon>Dactylococcopsis</taxon>
    </lineage>
</organism>
<sequence length="141" mass="15822">MRKLVSLLAVFLLSVSFLLGMGQSPVLALNVNQVNGSGISILAQFRNDADQKLKQIGNKIDLNNTNIQAFRDLRGFYPTLARKIIENSPYEKVEDVFNIPDLSERQKERLEENLDEFVVTEPESAFIEGGDRINNGVYGGY</sequence>
<comment type="function">
    <text evidence="7">One of the extrinsic, lumenal subunits of photosystem II (PSII). PSII is a light-driven water plastoquinone oxidoreductase, using light energy to abstract electrons from H(2)O, generating a proton gradient subsequently used for ATP formation. The extrinsic proteins stabilize the structure of photosystem II oxygen-evolving complex (OEC), the ion environment of oxygen evolution and protect the OEC against heat-induced inactivation.</text>
</comment>
<dbReference type="AlphaFoldDB" id="K9YSA1"/>
<dbReference type="Proteomes" id="UP000010482">
    <property type="component" value="Chromosome"/>
</dbReference>
<keyword evidence="7" id="KW-0813">Transport</keyword>
<dbReference type="InterPro" id="IPR010527">
    <property type="entry name" value="PSII_PsbU"/>
</dbReference>
<evidence type="ECO:0000256" key="3">
    <source>
        <dbReference type="ARBA" id="ARBA00022982"/>
    </source>
</evidence>
<dbReference type="Gene3D" id="1.10.150.320">
    <property type="entry name" value="Photosystem II 12 kDa extrinsic protein"/>
    <property type="match status" value="1"/>
</dbReference>
<dbReference type="PATRIC" id="fig|13035.3.peg.211"/>
<dbReference type="HAMAP" id="MF_00589">
    <property type="entry name" value="PSII_PsbU"/>
    <property type="match status" value="1"/>
</dbReference>
<dbReference type="eggNOG" id="COG1555">
    <property type="taxonomic scope" value="Bacteria"/>
</dbReference>
<dbReference type="SUPFAM" id="SSF81585">
    <property type="entry name" value="PsbU/PolX domain-like"/>
    <property type="match status" value="1"/>
</dbReference>
<dbReference type="GO" id="GO:0031676">
    <property type="term" value="C:plasma membrane-derived thylakoid membrane"/>
    <property type="evidence" value="ECO:0007669"/>
    <property type="project" value="UniProtKB-SubCell"/>
</dbReference>
<dbReference type="OrthoDB" id="463369at2"/>
<keyword evidence="5 7" id="KW-0472">Membrane</keyword>
<comment type="subunit">
    <text evidence="7">PSII is composed of 1 copy each of membrane proteins PsbA, PsbB, PsbC, PsbD, PsbE, PsbF, PsbH, PsbI, PsbJ, PsbK, PsbL, PsbM, PsbT, PsbX, PsbY, PsbZ, Psb30/Ycf12, peripheral proteins PsbO, CyanoQ (PsbQ), PsbU, PsbV and a large number of cofactors. It forms dimeric complexes.</text>
</comment>
<comment type="subcellular location">
    <subcellularLocation>
        <location evidence="7">Cellular thylakoid membrane</location>
        <topology evidence="7">Peripheral membrane protein</topology>
        <orientation evidence="7">Lumenal side</orientation>
    </subcellularLocation>
    <subcellularLocation>
        <location evidence="1">Membrane</location>
        <topology evidence="1">Peripheral membrane protein</topology>
    </subcellularLocation>
</comment>
<dbReference type="KEGG" id="dsl:Dacsa_0184"/>
<dbReference type="STRING" id="13035.Dacsa_0184"/>
<evidence type="ECO:0000313" key="8">
    <source>
        <dbReference type="EMBL" id="AFZ48998.1"/>
    </source>
</evidence>
<dbReference type="GO" id="GO:0042549">
    <property type="term" value="P:photosystem II stabilization"/>
    <property type="evidence" value="ECO:0007669"/>
    <property type="project" value="InterPro"/>
</dbReference>
<proteinExistence type="inferred from homology"/>
<evidence type="ECO:0000313" key="9">
    <source>
        <dbReference type="Proteomes" id="UP000010482"/>
    </source>
</evidence>
<evidence type="ECO:0000256" key="4">
    <source>
        <dbReference type="ARBA" id="ARBA00023078"/>
    </source>
</evidence>
<keyword evidence="9" id="KW-1185">Reference proteome</keyword>